<sequence>MSTTVPPEVPLTYTIAASTPHSGKYAPENILVESPGEQQSRWSGAYQGNAKQWILLRLESPSVLTKITFGKFNKPHPCNAKEFKIYVGLTEERMTQVIQSGLKNTTEPETFDVRHANEAGVVFPTRYVKIEPLSAHGPTFHVSIWHVALKGISEPAYVERITAMYEEHRDITVLRHTLKYLRQRRLLTPFQTIIERADIQIENPLITRLHESIVLQGDWERAENLLHSISDADLFTEYLHSCQPQAMWKRVTGSDSDGDVPSPRGGHAMCMDAENQLIYLFGGWDGRKSLDDFWVYSVREDKWKILSHSTRQEPNAPGPRSCHKMVFDGKTGNIYLLGRLDDADVRNPIARSNIPATAPPPFVVQSSTTNGPPFIMQSSPLRQQFTPASTNPGAPGGPSSAPRTYCSEFYRYQTRGIDAGKWVFLSFDTAASGGPPLVFDHQMAMDSEAQILYVSGGRIVDGEWETSKYSGLYSYNVRLSKWKLLQPSDTNTTASVIPSRFGHSMVLEPKAKQLYIFGGQKDEKYLSDMYVYDISSNTSTELFSNFTNCGGPDPCFTQRAVIDPLMKEIYVFCGLTRNPAGSSKNTVLRSSPCNWVFRYDSKPGKWYQIYRHPDSPPDDEVIRQAKFHIRRQQFREMCEEDPPVKALQFLQNEVSKVVDHKNPEEAETFRSLLTHLLAPSSSHSALPLSTPIKRRLSDVSSEGSWHSPSSSPPPRSRRKSRGEHSDDGSGTWTSQLPGESDDDTEDVEDDDGSEVAYSGTAETLRGIIDPLEIAAAKKAAAGERRGEDDSEFEQKQQHAILKPVSITSERYKQRMDVFNSLIRFVAEGQKEPVGDLLDLVNQDAIEWVDS</sequence>
<dbReference type="InterPro" id="IPR008979">
    <property type="entry name" value="Galactose-bd-like_sf"/>
</dbReference>
<name>A0A9W8J1N0_9AGAR</name>
<dbReference type="GO" id="GO:0005737">
    <property type="term" value="C:cytoplasm"/>
    <property type="evidence" value="ECO:0007669"/>
    <property type="project" value="TreeGrafter"/>
</dbReference>
<feature type="compositionally biased region" description="Polar residues" evidence="3">
    <location>
        <begin position="728"/>
        <end position="737"/>
    </location>
</feature>
<dbReference type="InterPro" id="IPR052456">
    <property type="entry name" value="CTLH_complex_component"/>
</dbReference>
<feature type="compositionally biased region" description="Acidic residues" evidence="3">
    <location>
        <begin position="739"/>
        <end position="753"/>
    </location>
</feature>
<dbReference type="PANTHER" id="PTHR15526:SF5">
    <property type="entry name" value="MUSKELIN"/>
    <property type="match status" value="1"/>
</dbReference>
<evidence type="ECO:0000256" key="3">
    <source>
        <dbReference type="SAM" id="MobiDB-lite"/>
    </source>
</evidence>
<dbReference type="InterPro" id="IPR015915">
    <property type="entry name" value="Kelch-typ_b-propeller"/>
</dbReference>
<dbReference type="Gene3D" id="2.60.120.260">
    <property type="entry name" value="Galactose-binding domain-like"/>
    <property type="match status" value="1"/>
</dbReference>
<dbReference type="Pfam" id="PF24681">
    <property type="entry name" value="Kelch_KLHDC2_KLHL20_DRC7"/>
    <property type="match status" value="2"/>
</dbReference>
<dbReference type="Gene3D" id="2.120.10.80">
    <property type="entry name" value="Kelch-type beta propeller"/>
    <property type="match status" value="2"/>
</dbReference>
<keyword evidence="6" id="KW-1185">Reference proteome</keyword>
<proteinExistence type="predicted"/>
<feature type="domain" description="Muskelin N-terminal" evidence="4">
    <location>
        <begin position="11"/>
        <end position="204"/>
    </location>
</feature>
<accession>A0A9W8J1N0</accession>
<dbReference type="Pfam" id="PF06588">
    <property type="entry name" value="Muskelin_N"/>
    <property type="match status" value="1"/>
</dbReference>
<dbReference type="AlphaFoldDB" id="A0A9W8J1N0"/>
<dbReference type="Proteomes" id="UP001140091">
    <property type="component" value="Unassembled WGS sequence"/>
</dbReference>
<feature type="compositionally biased region" description="Basic and acidic residues" evidence="3">
    <location>
        <begin position="780"/>
        <end position="796"/>
    </location>
</feature>
<evidence type="ECO:0000313" key="6">
    <source>
        <dbReference type="Proteomes" id="UP001140091"/>
    </source>
</evidence>
<protein>
    <recommendedName>
        <fullName evidence="4">Muskelin N-terminal domain-containing protein</fullName>
    </recommendedName>
</protein>
<evidence type="ECO:0000256" key="1">
    <source>
        <dbReference type="ARBA" id="ARBA00022441"/>
    </source>
</evidence>
<feature type="non-terminal residue" evidence="5">
    <location>
        <position position="850"/>
    </location>
</feature>
<comment type="caution">
    <text evidence="5">The sequence shown here is derived from an EMBL/GenBank/DDBJ whole genome shotgun (WGS) entry which is preliminary data.</text>
</comment>
<organism evidence="5 6">
    <name type="scientific">Candolleomyces eurysporus</name>
    <dbReference type="NCBI Taxonomy" id="2828524"/>
    <lineage>
        <taxon>Eukaryota</taxon>
        <taxon>Fungi</taxon>
        <taxon>Dikarya</taxon>
        <taxon>Basidiomycota</taxon>
        <taxon>Agaricomycotina</taxon>
        <taxon>Agaricomycetes</taxon>
        <taxon>Agaricomycetidae</taxon>
        <taxon>Agaricales</taxon>
        <taxon>Agaricineae</taxon>
        <taxon>Psathyrellaceae</taxon>
        <taxon>Candolleomyces</taxon>
    </lineage>
</organism>
<dbReference type="OrthoDB" id="10052615at2759"/>
<gene>
    <name evidence="5" type="ORF">H1R20_g10465</name>
</gene>
<feature type="compositionally biased region" description="Low complexity" evidence="3">
    <location>
        <begin position="700"/>
        <end position="709"/>
    </location>
</feature>
<dbReference type="SUPFAM" id="SSF49785">
    <property type="entry name" value="Galactose-binding domain-like"/>
    <property type="match status" value="1"/>
</dbReference>
<dbReference type="PANTHER" id="PTHR15526">
    <property type="entry name" value="MUSKELIN"/>
    <property type="match status" value="1"/>
</dbReference>
<evidence type="ECO:0000313" key="5">
    <source>
        <dbReference type="EMBL" id="KAJ2926627.1"/>
    </source>
</evidence>
<evidence type="ECO:0000256" key="2">
    <source>
        <dbReference type="ARBA" id="ARBA00022737"/>
    </source>
</evidence>
<dbReference type="EMBL" id="JANBPK010001051">
    <property type="protein sequence ID" value="KAJ2926627.1"/>
    <property type="molecule type" value="Genomic_DNA"/>
</dbReference>
<dbReference type="InterPro" id="IPR010565">
    <property type="entry name" value="Muskelin_N"/>
</dbReference>
<feature type="region of interest" description="Disordered" evidence="3">
    <location>
        <begin position="695"/>
        <end position="761"/>
    </location>
</feature>
<dbReference type="SUPFAM" id="SSF117281">
    <property type="entry name" value="Kelch motif"/>
    <property type="match status" value="2"/>
</dbReference>
<keyword evidence="2" id="KW-0677">Repeat</keyword>
<keyword evidence="1" id="KW-0880">Kelch repeat</keyword>
<feature type="region of interest" description="Disordered" evidence="3">
    <location>
        <begin position="776"/>
        <end position="796"/>
    </location>
</feature>
<evidence type="ECO:0000259" key="4">
    <source>
        <dbReference type="Pfam" id="PF06588"/>
    </source>
</evidence>
<reference evidence="5" key="1">
    <citation type="submission" date="2022-06" db="EMBL/GenBank/DDBJ databases">
        <title>Genome Sequence of Candolleomyces eurysporus.</title>
        <authorList>
            <person name="Buettner E."/>
        </authorList>
    </citation>
    <scope>NUCLEOTIDE SEQUENCE</scope>
    <source>
        <strain evidence="5">VTCC 930004</strain>
    </source>
</reference>